<dbReference type="AlphaFoldDB" id="A0A5A7QCD7"/>
<dbReference type="InterPro" id="IPR039123">
    <property type="entry name" value="PPTC7"/>
</dbReference>
<dbReference type="PROSITE" id="PS51746">
    <property type="entry name" value="PPM_2"/>
    <property type="match status" value="1"/>
</dbReference>
<dbReference type="Gene3D" id="3.60.40.10">
    <property type="entry name" value="PPM-type phosphatase domain"/>
    <property type="match status" value="2"/>
</dbReference>
<dbReference type="SMART" id="SM00332">
    <property type="entry name" value="PP2Cc"/>
    <property type="match status" value="1"/>
</dbReference>
<keyword evidence="1" id="KW-0479">Metal-binding</keyword>
<dbReference type="SUPFAM" id="SSF81606">
    <property type="entry name" value="PP2C-like"/>
    <property type="match status" value="1"/>
</dbReference>
<dbReference type="Proteomes" id="UP000325081">
    <property type="component" value="Unassembled WGS sequence"/>
</dbReference>
<dbReference type="PANTHER" id="PTHR12320">
    <property type="entry name" value="PROTEIN PHOSPHATASE 2C"/>
    <property type="match status" value="1"/>
</dbReference>
<dbReference type="EC" id="3.1.3.16" evidence="1"/>
<dbReference type="GO" id="GO:0004722">
    <property type="term" value="F:protein serine/threonine phosphatase activity"/>
    <property type="evidence" value="ECO:0007669"/>
    <property type="project" value="UniProtKB-EC"/>
</dbReference>
<keyword evidence="1" id="KW-0378">Hydrolase</keyword>
<dbReference type="SMART" id="SM00331">
    <property type="entry name" value="PP2C_SIG"/>
    <property type="match status" value="1"/>
</dbReference>
<keyword evidence="4" id="KW-1185">Reference proteome</keyword>
<dbReference type="GO" id="GO:0046872">
    <property type="term" value="F:metal ion binding"/>
    <property type="evidence" value="ECO:0007669"/>
    <property type="project" value="UniProtKB-UniRule"/>
</dbReference>
<comment type="caution">
    <text evidence="3">The sequence shown here is derived from an EMBL/GenBank/DDBJ whole genome shotgun (WGS) entry which is preliminary data.</text>
</comment>
<dbReference type="InterPro" id="IPR036457">
    <property type="entry name" value="PPM-type-like_dom_sf"/>
</dbReference>
<comment type="cofactor">
    <cofactor evidence="1">
        <name>Mg(2+)</name>
        <dbReference type="ChEBI" id="CHEBI:18420"/>
    </cofactor>
</comment>
<comment type="catalytic activity">
    <reaction evidence="1">
        <text>O-phospho-L-seryl-[protein] + H2O = L-seryl-[protein] + phosphate</text>
        <dbReference type="Rhea" id="RHEA:20629"/>
        <dbReference type="Rhea" id="RHEA-COMP:9863"/>
        <dbReference type="Rhea" id="RHEA-COMP:11604"/>
        <dbReference type="ChEBI" id="CHEBI:15377"/>
        <dbReference type="ChEBI" id="CHEBI:29999"/>
        <dbReference type="ChEBI" id="CHEBI:43474"/>
        <dbReference type="ChEBI" id="CHEBI:83421"/>
        <dbReference type="EC" id="3.1.3.16"/>
    </reaction>
</comment>
<protein>
    <recommendedName>
        <fullName evidence="1">Protein phosphatase</fullName>
        <ecNumber evidence="1">3.1.3.16</ecNumber>
    </recommendedName>
</protein>
<gene>
    <name evidence="3" type="ORF">STAS_19368</name>
</gene>
<evidence type="ECO:0000256" key="1">
    <source>
        <dbReference type="RuleBase" id="RU366020"/>
    </source>
</evidence>
<sequence length="434" mass="46259">MSSGLFSNINVASGLGFRKVLRVNQSQHLHLIQSLSPRNSFSAFVSGPTVQALNYSSKLRNKNIMAAPGAVVASGGGNLSDFVKLGGVWFGNKGPKMFGRVRVSLRGVQSEKRHAFVRCNMFDFEPRCPISGSLFSSGMSKGLTFSSSCYTDGLMPEVSSDGALSAEQLSSLALSVEETRLDDRSLKLLSGACYMPHPDKEKTGGEDAHFICGDEQVIGVADGVGGWAEVGVNSGDYARQLMSNSVEAIRKVPGGDVDPLRVLEEAHATTNLMGSSTACIIALKKQDLHAINLGDSGFIVIRDGQTVFESPVQVHGFNCPYQLDRGKSGDLPSSGQVFKVPVEAGDVIVAGSDGLFDNVYSKEIASIVADAMKEGMSPEATARKIAEFARVQALNRICRTPFSVAAEKAGYMYFGGKLDDLTVVVSYVSGYSTY</sequence>
<dbReference type="InterPro" id="IPR001932">
    <property type="entry name" value="PPM-type_phosphatase-like_dom"/>
</dbReference>
<keyword evidence="1" id="KW-0460">Magnesium</keyword>
<evidence type="ECO:0000313" key="3">
    <source>
        <dbReference type="EMBL" id="GER42576.1"/>
    </source>
</evidence>
<dbReference type="OrthoDB" id="60843at2759"/>
<evidence type="ECO:0000313" key="4">
    <source>
        <dbReference type="Proteomes" id="UP000325081"/>
    </source>
</evidence>
<comment type="similarity">
    <text evidence="1">Belongs to the PP2C family.</text>
</comment>
<proteinExistence type="inferred from homology"/>
<keyword evidence="1" id="KW-0904">Protein phosphatase</keyword>
<feature type="domain" description="PPM-type phosphatase" evidence="2">
    <location>
        <begin position="189"/>
        <end position="428"/>
    </location>
</feature>
<accession>A0A5A7QCD7</accession>
<name>A0A5A7QCD7_STRAF</name>
<dbReference type="PANTHER" id="PTHR12320:SF88">
    <property type="entry name" value="PROTEIN PHOSPHATASE"/>
    <property type="match status" value="1"/>
</dbReference>
<keyword evidence="1" id="KW-0464">Manganese</keyword>
<comment type="catalytic activity">
    <reaction evidence="1">
        <text>O-phospho-L-threonyl-[protein] + H2O = L-threonyl-[protein] + phosphate</text>
        <dbReference type="Rhea" id="RHEA:47004"/>
        <dbReference type="Rhea" id="RHEA-COMP:11060"/>
        <dbReference type="Rhea" id="RHEA-COMP:11605"/>
        <dbReference type="ChEBI" id="CHEBI:15377"/>
        <dbReference type="ChEBI" id="CHEBI:30013"/>
        <dbReference type="ChEBI" id="CHEBI:43474"/>
        <dbReference type="ChEBI" id="CHEBI:61977"/>
        <dbReference type="EC" id="3.1.3.16"/>
    </reaction>
</comment>
<evidence type="ECO:0000259" key="2">
    <source>
        <dbReference type="PROSITE" id="PS51746"/>
    </source>
</evidence>
<dbReference type="EMBL" id="BKCP01006404">
    <property type="protein sequence ID" value="GER42576.1"/>
    <property type="molecule type" value="Genomic_DNA"/>
</dbReference>
<reference evidence="4" key="1">
    <citation type="journal article" date="2019" name="Curr. Biol.">
        <title>Genome Sequence of Striga asiatica Provides Insight into the Evolution of Plant Parasitism.</title>
        <authorList>
            <person name="Yoshida S."/>
            <person name="Kim S."/>
            <person name="Wafula E.K."/>
            <person name="Tanskanen J."/>
            <person name="Kim Y.M."/>
            <person name="Honaas L."/>
            <person name="Yang Z."/>
            <person name="Spallek T."/>
            <person name="Conn C.E."/>
            <person name="Ichihashi Y."/>
            <person name="Cheong K."/>
            <person name="Cui S."/>
            <person name="Der J.P."/>
            <person name="Gundlach H."/>
            <person name="Jiao Y."/>
            <person name="Hori C."/>
            <person name="Ishida J.K."/>
            <person name="Kasahara H."/>
            <person name="Kiba T."/>
            <person name="Kim M.S."/>
            <person name="Koo N."/>
            <person name="Laohavisit A."/>
            <person name="Lee Y.H."/>
            <person name="Lumba S."/>
            <person name="McCourt P."/>
            <person name="Mortimer J.C."/>
            <person name="Mutuku J.M."/>
            <person name="Nomura T."/>
            <person name="Sasaki-Sekimoto Y."/>
            <person name="Seto Y."/>
            <person name="Wang Y."/>
            <person name="Wakatake T."/>
            <person name="Sakakibara H."/>
            <person name="Demura T."/>
            <person name="Yamaguchi S."/>
            <person name="Yoneyama K."/>
            <person name="Manabe R.I."/>
            <person name="Nelson D.C."/>
            <person name="Schulman A.H."/>
            <person name="Timko M.P."/>
            <person name="dePamphilis C.W."/>
            <person name="Choi D."/>
            <person name="Shirasu K."/>
        </authorList>
    </citation>
    <scope>NUCLEOTIDE SEQUENCE [LARGE SCALE GENOMIC DNA]</scope>
    <source>
        <strain evidence="4">cv. UVA1</strain>
    </source>
</reference>
<organism evidence="3 4">
    <name type="scientific">Striga asiatica</name>
    <name type="common">Asiatic witchweed</name>
    <name type="synonym">Buchnera asiatica</name>
    <dbReference type="NCBI Taxonomy" id="4170"/>
    <lineage>
        <taxon>Eukaryota</taxon>
        <taxon>Viridiplantae</taxon>
        <taxon>Streptophyta</taxon>
        <taxon>Embryophyta</taxon>
        <taxon>Tracheophyta</taxon>
        <taxon>Spermatophyta</taxon>
        <taxon>Magnoliopsida</taxon>
        <taxon>eudicotyledons</taxon>
        <taxon>Gunneridae</taxon>
        <taxon>Pentapetalae</taxon>
        <taxon>asterids</taxon>
        <taxon>lamiids</taxon>
        <taxon>Lamiales</taxon>
        <taxon>Orobanchaceae</taxon>
        <taxon>Buchnereae</taxon>
        <taxon>Striga</taxon>
    </lineage>
</organism>
<comment type="cofactor">
    <cofactor evidence="1">
        <name>Mn(2+)</name>
        <dbReference type="ChEBI" id="CHEBI:29035"/>
    </cofactor>
</comment>